<reference evidence="2 3" key="1">
    <citation type="journal article" date="2019" name="Commun. Biol.">
        <title>The bagworm genome reveals a unique fibroin gene that provides high tensile strength.</title>
        <authorList>
            <person name="Kono N."/>
            <person name="Nakamura H."/>
            <person name="Ohtoshi R."/>
            <person name="Tomita M."/>
            <person name="Numata K."/>
            <person name="Arakawa K."/>
        </authorList>
    </citation>
    <scope>NUCLEOTIDE SEQUENCE [LARGE SCALE GENOMIC DNA]</scope>
</reference>
<evidence type="ECO:0000313" key="2">
    <source>
        <dbReference type="EMBL" id="GBP01459.1"/>
    </source>
</evidence>
<evidence type="ECO:0000313" key="3">
    <source>
        <dbReference type="Proteomes" id="UP000299102"/>
    </source>
</evidence>
<keyword evidence="3" id="KW-1185">Reference proteome</keyword>
<accession>A0A4C1SH29</accession>
<dbReference type="AlphaFoldDB" id="A0A4C1SH29"/>
<comment type="caution">
    <text evidence="2">The sequence shown here is derived from an EMBL/GenBank/DDBJ whole genome shotgun (WGS) entry which is preliminary data.</text>
</comment>
<feature type="region of interest" description="Disordered" evidence="1">
    <location>
        <begin position="38"/>
        <end position="82"/>
    </location>
</feature>
<dbReference type="EMBL" id="BGZK01003453">
    <property type="protein sequence ID" value="GBP01459.1"/>
    <property type="molecule type" value="Genomic_DNA"/>
</dbReference>
<sequence length="152" mass="17118">MDVDHEKLLSGDVNFKWQRDFTAFTAIMINNRCRTKSKQPLAASNQPVTDCEEKNNNEENVDDCDERAEAGRQGQKTPHSEKYTRRCKEMKKNCEKGTIIACHSGDVMVLAGCKILSMISTFHDNSTYTGTSAGEECEKPICVKTVIQLWGH</sequence>
<name>A0A4C1SH29_EUMVA</name>
<evidence type="ECO:0000256" key="1">
    <source>
        <dbReference type="SAM" id="MobiDB-lite"/>
    </source>
</evidence>
<proteinExistence type="predicted"/>
<dbReference type="Proteomes" id="UP000299102">
    <property type="component" value="Unassembled WGS sequence"/>
</dbReference>
<organism evidence="2 3">
    <name type="scientific">Eumeta variegata</name>
    <name type="common">Bagworm moth</name>
    <name type="synonym">Eumeta japonica</name>
    <dbReference type="NCBI Taxonomy" id="151549"/>
    <lineage>
        <taxon>Eukaryota</taxon>
        <taxon>Metazoa</taxon>
        <taxon>Ecdysozoa</taxon>
        <taxon>Arthropoda</taxon>
        <taxon>Hexapoda</taxon>
        <taxon>Insecta</taxon>
        <taxon>Pterygota</taxon>
        <taxon>Neoptera</taxon>
        <taxon>Endopterygota</taxon>
        <taxon>Lepidoptera</taxon>
        <taxon>Glossata</taxon>
        <taxon>Ditrysia</taxon>
        <taxon>Tineoidea</taxon>
        <taxon>Psychidae</taxon>
        <taxon>Oiketicinae</taxon>
        <taxon>Eumeta</taxon>
    </lineage>
</organism>
<protein>
    <submittedName>
        <fullName evidence="2">Uncharacterized protein</fullName>
    </submittedName>
</protein>
<gene>
    <name evidence="2" type="ORF">EVAR_27593_1</name>
</gene>
<dbReference type="OrthoDB" id="75807at2759"/>